<sequence>MQATANPPNVQKLLSTFPMPPTGPPSRPGSTRAANFGFIPVSLSRDDDSDSLYDYPEEPYHGNIDPAAKPLPSINGAELQLVLDNPSKTYAPSETITGYILGWEPATTHLHIIFEGRAKTYVRRDKVQYKDRAPLLYQITHLKPEAQGVIPRFSITVPERAASGLKNLNDCAPTDPFYGEYWTNDWPKQDPYEQQAGHPLPPTMSMPIRSATALGSFAEGWGHITYKLIAVRSQIDTTTGKPSPLASCQVTVRLTTRRLVSEKVQELMRNVGVSSSDLFVQTAQLLKQTRLSLREQLRDTFSSSAPSFYFRGNISVPTLSIPGADLKASMSITILPPPPGKLYNFALPDISITALNFRVRSYTGIRIMRRLPDEQQATARTQTFRYDELRTSQSPSGATFQPKDGGFDGQACVSTITLPKNILPSCKTYNIWRSYRVRCDAVLSVAGKEVNLHSKSDLNIVANPRAADDINEGPIQELRGEDDAVSLEIAQAMVRMGGGPM</sequence>
<accession>A0A6A6S0X8</accession>
<dbReference type="OrthoDB" id="3789699at2759"/>
<evidence type="ECO:0000313" key="3">
    <source>
        <dbReference type="Proteomes" id="UP000799753"/>
    </source>
</evidence>
<evidence type="ECO:0000313" key="2">
    <source>
        <dbReference type="EMBL" id="KAF2640832.1"/>
    </source>
</evidence>
<dbReference type="AlphaFoldDB" id="A0A6A6S0X8"/>
<feature type="compositionally biased region" description="Pro residues" evidence="1">
    <location>
        <begin position="18"/>
        <end position="27"/>
    </location>
</feature>
<keyword evidence="3" id="KW-1185">Reference proteome</keyword>
<evidence type="ECO:0008006" key="4">
    <source>
        <dbReference type="Google" id="ProtNLM"/>
    </source>
</evidence>
<evidence type="ECO:0000256" key="1">
    <source>
        <dbReference type="SAM" id="MobiDB-lite"/>
    </source>
</evidence>
<name>A0A6A6S0X8_9PLEO</name>
<dbReference type="Proteomes" id="UP000799753">
    <property type="component" value="Unassembled WGS sequence"/>
</dbReference>
<feature type="compositionally biased region" description="Polar residues" evidence="1">
    <location>
        <begin position="1"/>
        <end position="14"/>
    </location>
</feature>
<gene>
    <name evidence="2" type="ORF">P280DRAFT_518185</name>
</gene>
<reference evidence="2" key="1">
    <citation type="journal article" date="2020" name="Stud. Mycol.">
        <title>101 Dothideomycetes genomes: a test case for predicting lifestyles and emergence of pathogens.</title>
        <authorList>
            <person name="Haridas S."/>
            <person name="Albert R."/>
            <person name="Binder M."/>
            <person name="Bloem J."/>
            <person name="Labutti K."/>
            <person name="Salamov A."/>
            <person name="Andreopoulos B."/>
            <person name="Baker S."/>
            <person name="Barry K."/>
            <person name="Bills G."/>
            <person name="Bluhm B."/>
            <person name="Cannon C."/>
            <person name="Castanera R."/>
            <person name="Culley D."/>
            <person name="Daum C."/>
            <person name="Ezra D."/>
            <person name="Gonzalez J."/>
            <person name="Henrissat B."/>
            <person name="Kuo A."/>
            <person name="Liang C."/>
            <person name="Lipzen A."/>
            <person name="Lutzoni F."/>
            <person name="Magnuson J."/>
            <person name="Mondo S."/>
            <person name="Nolan M."/>
            <person name="Ohm R."/>
            <person name="Pangilinan J."/>
            <person name="Park H.-J."/>
            <person name="Ramirez L."/>
            <person name="Alfaro M."/>
            <person name="Sun H."/>
            <person name="Tritt A."/>
            <person name="Yoshinaga Y."/>
            <person name="Zwiers L.-H."/>
            <person name="Turgeon B."/>
            <person name="Goodwin S."/>
            <person name="Spatafora J."/>
            <person name="Crous P."/>
            <person name="Grigoriev I."/>
        </authorList>
    </citation>
    <scope>NUCLEOTIDE SEQUENCE</scope>
    <source>
        <strain evidence="2">CBS 473.64</strain>
    </source>
</reference>
<protein>
    <recommendedName>
        <fullName evidence="4">Arrestin-like N-terminal domain-containing protein</fullName>
    </recommendedName>
</protein>
<proteinExistence type="predicted"/>
<organism evidence="2 3">
    <name type="scientific">Massarina eburnea CBS 473.64</name>
    <dbReference type="NCBI Taxonomy" id="1395130"/>
    <lineage>
        <taxon>Eukaryota</taxon>
        <taxon>Fungi</taxon>
        <taxon>Dikarya</taxon>
        <taxon>Ascomycota</taxon>
        <taxon>Pezizomycotina</taxon>
        <taxon>Dothideomycetes</taxon>
        <taxon>Pleosporomycetidae</taxon>
        <taxon>Pleosporales</taxon>
        <taxon>Massarineae</taxon>
        <taxon>Massarinaceae</taxon>
        <taxon>Massarina</taxon>
    </lineage>
</organism>
<dbReference type="EMBL" id="MU006784">
    <property type="protein sequence ID" value="KAF2640832.1"/>
    <property type="molecule type" value="Genomic_DNA"/>
</dbReference>
<feature type="region of interest" description="Disordered" evidence="1">
    <location>
        <begin position="1"/>
        <end position="34"/>
    </location>
</feature>